<dbReference type="InterPro" id="IPR051448">
    <property type="entry name" value="CdaR-like_regulators"/>
</dbReference>
<dbReference type="Proteomes" id="UP000252585">
    <property type="component" value="Unassembled WGS sequence"/>
</dbReference>
<dbReference type="Pfam" id="PF13556">
    <property type="entry name" value="HTH_30"/>
    <property type="match status" value="1"/>
</dbReference>
<dbReference type="PANTHER" id="PTHR33744:SF15">
    <property type="entry name" value="CARBOHYDRATE DIACID REGULATOR"/>
    <property type="match status" value="1"/>
</dbReference>
<dbReference type="OrthoDB" id="9792148at2"/>
<evidence type="ECO:0000313" key="2">
    <source>
        <dbReference type="EMBL" id="RCW69650.1"/>
    </source>
</evidence>
<keyword evidence="3" id="KW-1185">Reference proteome</keyword>
<accession>A0A368XNT3</accession>
<dbReference type="PANTHER" id="PTHR33744">
    <property type="entry name" value="CARBOHYDRATE DIACID REGULATOR"/>
    <property type="match status" value="1"/>
</dbReference>
<proteinExistence type="predicted"/>
<feature type="domain" description="PucR C-terminal helix-turn-helix" evidence="1">
    <location>
        <begin position="236"/>
        <end position="293"/>
    </location>
</feature>
<organism evidence="2 3">
    <name type="scientific">Saliterribacillus persicus</name>
    <dbReference type="NCBI Taxonomy" id="930114"/>
    <lineage>
        <taxon>Bacteria</taxon>
        <taxon>Bacillati</taxon>
        <taxon>Bacillota</taxon>
        <taxon>Bacilli</taxon>
        <taxon>Bacillales</taxon>
        <taxon>Bacillaceae</taxon>
        <taxon>Saliterribacillus</taxon>
    </lineage>
</organism>
<sequence length="296" mass="34448">MIKELEALFPNFIEATTETMTKTEGYFWYLTPDGYIIGIPNDDLSTREQKLLETFLTPYYANQPPTNSREEVWMDILFHNKIPDDKIDPNTTSFHFVYFSLSDESIDPESFREAIYGLFPEKTSILWENNHEGVIIEERQLAEEDAVSYTEVIEVLVSDFYMNIHLFVGPVLRDVQEAHQYYAWIKKTFHRTIKQNHAVLHYIEAVPMLLLGDSSHEEKQAIARTILQDVAKDEELLKTIRVFLEANSNTTLAAKRMYMHRNSLQYRVDKFIEKTGIDVKQFSGALAVYLCLLLKG</sequence>
<reference evidence="2 3" key="1">
    <citation type="submission" date="2018-07" db="EMBL/GenBank/DDBJ databases">
        <title>Genomic Encyclopedia of Type Strains, Phase IV (KMG-IV): sequencing the most valuable type-strain genomes for metagenomic binning, comparative biology and taxonomic classification.</title>
        <authorList>
            <person name="Goeker M."/>
        </authorList>
    </citation>
    <scope>NUCLEOTIDE SEQUENCE [LARGE SCALE GENOMIC DNA]</scope>
    <source>
        <strain evidence="2 3">DSM 27696</strain>
    </source>
</reference>
<evidence type="ECO:0000259" key="1">
    <source>
        <dbReference type="Pfam" id="PF13556"/>
    </source>
</evidence>
<dbReference type="InterPro" id="IPR042070">
    <property type="entry name" value="PucR_C-HTH_sf"/>
</dbReference>
<protein>
    <submittedName>
        <fullName evidence="2">PucR-like helix-turn-helix protein</fullName>
    </submittedName>
</protein>
<evidence type="ECO:0000313" key="3">
    <source>
        <dbReference type="Proteomes" id="UP000252585"/>
    </source>
</evidence>
<name>A0A368XNT3_9BACI</name>
<gene>
    <name evidence="2" type="ORF">DFR57_10738</name>
</gene>
<dbReference type="InterPro" id="IPR025736">
    <property type="entry name" value="PucR_C-HTH_dom"/>
</dbReference>
<comment type="caution">
    <text evidence="2">The sequence shown here is derived from an EMBL/GenBank/DDBJ whole genome shotgun (WGS) entry which is preliminary data.</text>
</comment>
<dbReference type="AlphaFoldDB" id="A0A368XNT3"/>
<dbReference type="RefSeq" id="WP_114352872.1">
    <property type="nucleotide sequence ID" value="NZ_QPJJ01000007.1"/>
</dbReference>
<dbReference type="Gene3D" id="1.10.10.2840">
    <property type="entry name" value="PucR C-terminal helix-turn-helix domain"/>
    <property type="match status" value="1"/>
</dbReference>
<dbReference type="EMBL" id="QPJJ01000007">
    <property type="protein sequence ID" value="RCW69650.1"/>
    <property type="molecule type" value="Genomic_DNA"/>
</dbReference>